<dbReference type="SMART" id="SM00885">
    <property type="entry name" value="D5_N"/>
    <property type="match status" value="1"/>
</dbReference>
<dbReference type="SUPFAM" id="SSF52540">
    <property type="entry name" value="P-loop containing nucleoside triphosphate hydrolases"/>
    <property type="match status" value="1"/>
</dbReference>
<reference evidence="6" key="1">
    <citation type="journal article" date="2021" name="Proc. Natl. Acad. Sci. U.S.A.">
        <title>A Catalog of Tens of Thousands of Viruses from Human Metagenomes Reveals Hidden Associations with Chronic Diseases.</title>
        <authorList>
            <person name="Tisza M.J."/>
            <person name="Buck C.B."/>
        </authorList>
    </citation>
    <scope>NUCLEOTIDE SEQUENCE</scope>
    <source>
        <strain evidence="6">Ct3Mm15</strain>
    </source>
</reference>
<evidence type="ECO:0000256" key="4">
    <source>
        <dbReference type="SAM" id="MobiDB-lite"/>
    </source>
</evidence>
<dbReference type="InterPro" id="IPR051620">
    <property type="entry name" value="ORF904-like_C"/>
</dbReference>
<dbReference type="InterPro" id="IPR045455">
    <property type="entry name" value="NrS-1_pol-like_helicase"/>
</dbReference>
<sequence length="848" mass="92267">MPNNEPTYLEALTCLEHGISIIPITPASERGSKRPAVPWKTYQQKLATRADAARWFHDRPHGLAAVCGEISGGLIMIELEGRAADRLPQLRETSQQRGAETADLFHKLTTGWAEISPSGGFHFYARTPENTHGNRKLARTRDGIVLAETRENGGYTVIAPTGGEYHETGRAWTRLAGGPTTLPTFTLTQLDTLLDIFRTLDEAPAAPTLTSSRTHAATPPVAPQAAPQAACGSQLTPGDEYEQKTSWEDILTPHGWTISSRDATTTYWTRPGKNIGVSATTGRAQDRDRLYVFSSSTIFAPETPYTKFGAYALLNHGGDLSEAARTLAREGYGAPLPAHKDIEIDITGLPGNPAPTPAPATVGAGENQPTDPEDTPLNVNPETGEITETPTPVACAVLTETTEDANAQLLATTYRDTLRYLLEADHWAAWTGTRWDLTAGGQKTAEHHARELFRRLPADDDKQTAWRKRSLSRAGITNALQLASSTPGMACTSGNFDTNPDQLNTPTGVIDLTTGELYPHTPEQMHSKTTLTGPQTMKTPMWDRFLADTFKHAPDVKEYVHRLIGYSATGRVGEQILPFFYGNGANGKSVLAEIIQRVLGDYAQAAPAGFLIEKREQHPTELMRLRGARAVFASEVPDGAVFDEAKTKALTGGDTITARKMHQDFVSFQPTHTLFVLGNHQPAVGAGGPSFWRRLRLIPFMNVVPEEARDDQLVEKIIAREAGGVMAWIIEGAVAYYRDGLHAPQSVLAATSDYEESEDHFGRFLEDVCHVGGGPHCTVAYARMRYAYTDWCRLEGAVAASQNRFTREVASRGVGTTRVGGERLYTNVALADTGVGARSWEFGEVVGG</sequence>
<evidence type="ECO:0000259" key="5">
    <source>
        <dbReference type="PROSITE" id="PS51206"/>
    </source>
</evidence>
<dbReference type="Gene3D" id="3.40.50.300">
    <property type="entry name" value="P-loop containing nucleotide triphosphate hydrolases"/>
    <property type="match status" value="1"/>
</dbReference>
<evidence type="ECO:0000256" key="3">
    <source>
        <dbReference type="ARBA" id="ARBA00022840"/>
    </source>
</evidence>
<dbReference type="NCBIfam" id="TIGR01613">
    <property type="entry name" value="primase_Cterm"/>
    <property type="match status" value="1"/>
</dbReference>
<evidence type="ECO:0000313" key="6">
    <source>
        <dbReference type="EMBL" id="DAE92544.1"/>
    </source>
</evidence>
<evidence type="ECO:0000256" key="2">
    <source>
        <dbReference type="ARBA" id="ARBA00022801"/>
    </source>
</evidence>
<dbReference type="InterPro" id="IPR027417">
    <property type="entry name" value="P-loop_NTPase"/>
</dbReference>
<accession>A0A8S5RSR5</accession>
<dbReference type="Pfam" id="PF08706">
    <property type="entry name" value="D5_N"/>
    <property type="match status" value="1"/>
</dbReference>
<name>A0A8S5RSR5_9CAUD</name>
<keyword evidence="1" id="KW-0547">Nucleotide-binding</keyword>
<keyword evidence="2" id="KW-0378">Hydrolase</keyword>
<dbReference type="Gene3D" id="3.30.720.160">
    <property type="entry name" value="Bifunctional DNA primase/polymerase, N-terminal"/>
    <property type="match status" value="1"/>
</dbReference>
<feature type="compositionally biased region" description="Low complexity" evidence="4">
    <location>
        <begin position="216"/>
        <end position="230"/>
    </location>
</feature>
<protein>
    <submittedName>
        <fullName evidence="6">DsDNA helicase</fullName>
    </submittedName>
</protein>
<dbReference type="PROSITE" id="PS51206">
    <property type="entry name" value="SF3_HELICASE_1"/>
    <property type="match status" value="1"/>
</dbReference>
<feature type="region of interest" description="Disordered" evidence="4">
    <location>
        <begin position="208"/>
        <end position="239"/>
    </location>
</feature>
<dbReference type="InterPro" id="IPR006500">
    <property type="entry name" value="Helicase_put_C_phage/plasmid"/>
</dbReference>
<evidence type="ECO:0000256" key="1">
    <source>
        <dbReference type="ARBA" id="ARBA00022741"/>
    </source>
</evidence>
<dbReference type="InterPro" id="IPR014015">
    <property type="entry name" value="Helicase_SF3_DNA-vir"/>
</dbReference>
<feature type="region of interest" description="Disordered" evidence="4">
    <location>
        <begin position="350"/>
        <end position="373"/>
    </location>
</feature>
<dbReference type="GO" id="GO:0005524">
    <property type="term" value="F:ATP binding"/>
    <property type="evidence" value="ECO:0007669"/>
    <property type="project" value="UniProtKB-KW"/>
</dbReference>
<dbReference type="SUPFAM" id="SSF56747">
    <property type="entry name" value="Prim-pol domain"/>
    <property type="match status" value="1"/>
</dbReference>
<dbReference type="InterPro" id="IPR015330">
    <property type="entry name" value="DNA_primase/pol_bifunc_N"/>
</dbReference>
<dbReference type="InterPro" id="IPR014818">
    <property type="entry name" value="Phage/plasmid_primase_P4_C"/>
</dbReference>
<dbReference type="Pfam" id="PF19263">
    <property type="entry name" value="DUF5906"/>
    <property type="match status" value="1"/>
</dbReference>
<dbReference type="PANTHER" id="PTHR35372:SF2">
    <property type="entry name" value="SF3 HELICASE DOMAIN-CONTAINING PROTEIN"/>
    <property type="match status" value="1"/>
</dbReference>
<proteinExistence type="predicted"/>
<organism evidence="6">
    <name type="scientific">Siphoviridae sp. ct3Mm15</name>
    <dbReference type="NCBI Taxonomy" id="2827558"/>
    <lineage>
        <taxon>Viruses</taxon>
        <taxon>Duplodnaviria</taxon>
        <taxon>Heunggongvirae</taxon>
        <taxon>Uroviricota</taxon>
        <taxon>Caudoviricetes</taxon>
    </lineage>
</organism>
<keyword evidence="3" id="KW-0067">ATP-binding</keyword>
<feature type="domain" description="SF3 helicase" evidence="5">
    <location>
        <begin position="555"/>
        <end position="713"/>
    </location>
</feature>
<dbReference type="GO" id="GO:0004386">
    <property type="term" value="F:helicase activity"/>
    <property type="evidence" value="ECO:0007669"/>
    <property type="project" value="UniProtKB-KW"/>
</dbReference>
<dbReference type="GO" id="GO:0016787">
    <property type="term" value="F:hydrolase activity"/>
    <property type="evidence" value="ECO:0007669"/>
    <property type="project" value="UniProtKB-KW"/>
</dbReference>
<dbReference type="SMART" id="SM00943">
    <property type="entry name" value="Prim-Pol"/>
    <property type="match status" value="1"/>
</dbReference>
<dbReference type="Pfam" id="PF09250">
    <property type="entry name" value="Prim-Pol"/>
    <property type="match status" value="1"/>
</dbReference>
<keyword evidence="6" id="KW-0347">Helicase</keyword>
<dbReference type="EMBL" id="BK057802">
    <property type="protein sequence ID" value="DAE92544.1"/>
    <property type="molecule type" value="Genomic_DNA"/>
</dbReference>
<dbReference type="PANTHER" id="PTHR35372">
    <property type="entry name" value="ATP BINDING PROTEIN-RELATED"/>
    <property type="match status" value="1"/>
</dbReference>